<keyword evidence="4" id="KW-0472">Membrane</keyword>
<sequence length="343" mass="36567">MRVDALHRPCVVRPNNNHKIGDELMKLPFAGRLLAVAMFAAVTAVMPLSAAYAQTPEKPKVALVMKSLANEFFLTMEDGAKAYQKEHATDFDLISNGIKDESDTSAQIRIVEQMIVSKVDALVIAPADSKALVPVLKKATDAGIKVVNIDNQLDPDVLKSKSLMIPFVGPDNRKGAELVGDYLAKQLKSGDEVGIIEGVPTTTNAQQRTAGFKDAMDKAQMKVVSVQSGNWEIDKGNAVASAMLNEYPNLKALLAGNDSMALGAVSAVRAAGKAGKVMVVGYDNINAIKPMLKDGRVLATADQFAAKQAVFGIEAALKLVKGEKVDTNEKGVIETPVELVTKP</sequence>
<keyword evidence="4" id="KW-0812">Transmembrane</keyword>
<reference evidence="6 7" key="1">
    <citation type="submission" date="2018-08" db="EMBL/GenBank/DDBJ databases">
        <title>Recombination of ecologically and evolutionarily significant loci maintains genetic cohesion in the Pseudomonas syringae species complex.</title>
        <authorList>
            <person name="Dillon M."/>
            <person name="Thakur S."/>
            <person name="Almeida R.N.D."/>
            <person name="Weir B.S."/>
            <person name="Guttman D.S."/>
        </authorList>
    </citation>
    <scope>NUCLEOTIDE SEQUENCE [LARGE SCALE GENOMIC DNA]</scope>
    <source>
        <strain evidence="6 7">ICMP 4525</strain>
    </source>
</reference>
<dbReference type="Gene3D" id="3.40.50.2300">
    <property type="match status" value="2"/>
</dbReference>
<comment type="subcellular location">
    <subcellularLocation>
        <location evidence="1">Cell envelope</location>
    </subcellularLocation>
</comment>
<feature type="transmembrane region" description="Helical" evidence="4">
    <location>
        <begin position="33"/>
        <end position="53"/>
    </location>
</feature>
<organism evidence="6 7">
    <name type="scientific">Pseudomonas amygdali pv. tabaci</name>
    <name type="common">Pseudomonas syringae pv. tabaci</name>
    <dbReference type="NCBI Taxonomy" id="322"/>
    <lineage>
        <taxon>Bacteria</taxon>
        <taxon>Pseudomonadati</taxon>
        <taxon>Pseudomonadota</taxon>
        <taxon>Gammaproteobacteria</taxon>
        <taxon>Pseudomonadales</taxon>
        <taxon>Pseudomonadaceae</taxon>
        <taxon>Pseudomonas</taxon>
        <taxon>Pseudomonas amygdali</taxon>
    </lineage>
</organism>
<name>A0A0Q0AKW6_PSEAJ</name>
<dbReference type="PANTHER" id="PTHR46847:SF1">
    <property type="entry name" value="D-ALLOSE-BINDING PERIPLASMIC PROTEIN-RELATED"/>
    <property type="match status" value="1"/>
</dbReference>
<dbReference type="PANTHER" id="PTHR46847">
    <property type="entry name" value="D-ALLOSE-BINDING PERIPLASMIC PROTEIN-RELATED"/>
    <property type="match status" value="1"/>
</dbReference>
<evidence type="ECO:0000313" key="6">
    <source>
        <dbReference type="EMBL" id="RMV93430.1"/>
    </source>
</evidence>
<gene>
    <name evidence="6" type="ORF">ALP03_01571</name>
</gene>
<protein>
    <submittedName>
        <fullName evidence="6">Ribose ABC transporter periplasmic ribose-binding protein</fullName>
    </submittedName>
</protein>
<comment type="caution">
    <text evidence="6">The sequence shown here is derived from an EMBL/GenBank/DDBJ whole genome shotgun (WGS) entry which is preliminary data.</text>
</comment>
<evidence type="ECO:0000256" key="3">
    <source>
        <dbReference type="ARBA" id="ARBA00022729"/>
    </source>
</evidence>
<proteinExistence type="inferred from homology"/>
<keyword evidence="4" id="KW-1133">Transmembrane helix</keyword>
<dbReference type="GO" id="GO:0055085">
    <property type="term" value="P:transmembrane transport"/>
    <property type="evidence" value="ECO:0007669"/>
    <property type="project" value="UniProtKB-ARBA"/>
</dbReference>
<dbReference type="InterPro" id="IPR025997">
    <property type="entry name" value="SBP_2_dom"/>
</dbReference>
<dbReference type="InterPro" id="IPR028082">
    <property type="entry name" value="Peripla_BP_I"/>
</dbReference>
<comment type="similarity">
    <text evidence="2">Belongs to the bacterial solute-binding protein 2 family.</text>
</comment>
<dbReference type="Pfam" id="PF13407">
    <property type="entry name" value="Peripla_BP_4"/>
    <property type="match status" value="1"/>
</dbReference>
<accession>A0A0Q0AKW6</accession>
<dbReference type="GO" id="GO:0030246">
    <property type="term" value="F:carbohydrate binding"/>
    <property type="evidence" value="ECO:0007669"/>
    <property type="project" value="UniProtKB-ARBA"/>
</dbReference>
<evidence type="ECO:0000313" key="7">
    <source>
        <dbReference type="Proteomes" id="UP000271531"/>
    </source>
</evidence>
<evidence type="ECO:0000256" key="1">
    <source>
        <dbReference type="ARBA" id="ARBA00004196"/>
    </source>
</evidence>
<keyword evidence="3" id="KW-0732">Signal</keyword>
<evidence type="ECO:0000259" key="5">
    <source>
        <dbReference type="Pfam" id="PF13407"/>
    </source>
</evidence>
<dbReference type="GO" id="GO:0030313">
    <property type="term" value="C:cell envelope"/>
    <property type="evidence" value="ECO:0007669"/>
    <property type="project" value="UniProtKB-SubCell"/>
</dbReference>
<dbReference type="AlphaFoldDB" id="A0A0Q0AKW6"/>
<feature type="domain" description="Periplasmic binding protein" evidence="5">
    <location>
        <begin position="61"/>
        <end position="324"/>
    </location>
</feature>
<dbReference type="Proteomes" id="UP000271531">
    <property type="component" value="Unassembled WGS sequence"/>
</dbReference>
<dbReference type="CDD" id="cd19970">
    <property type="entry name" value="PBP1_ABC_sugar_binding-like"/>
    <property type="match status" value="1"/>
</dbReference>
<evidence type="ECO:0000256" key="2">
    <source>
        <dbReference type="ARBA" id="ARBA00007639"/>
    </source>
</evidence>
<dbReference type="SUPFAM" id="SSF53822">
    <property type="entry name" value="Periplasmic binding protein-like I"/>
    <property type="match status" value="1"/>
</dbReference>
<dbReference type="EMBL" id="RBVA01000687">
    <property type="protein sequence ID" value="RMV93430.1"/>
    <property type="molecule type" value="Genomic_DNA"/>
</dbReference>
<evidence type="ECO:0000256" key="4">
    <source>
        <dbReference type="SAM" id="Phobius"/>
    </source>
</evidence>